<dbReference type="STRING" id="1260251.SPISAL_01835"/>
<gene>
    <name evidence="1" type="ORF">FKY71_08245</name>
</gene>
<sequence length="221" mass="25337">MARENDRIDRRIACLRTEHMPATLVSDDGYHCAVWRSGGTLWHEGRAQTMDMVIKVPRQAVNAAEVRVLKREHETLRAALGDIVPQTVFARTLIDGQVSVVAMAPNIRRWFDMANPIHGEQIAPLLAQSPRLREALASFVCQAEAWYQNDRRVIDLYGRDNLIFDRNRHLHYIDSFGVFFHEDLLHVLPDPDAGLAERIRISRLRLNYLSALLEDCHAIHS</sequence>
<evidence type="ECO:0000313" key="2">
    <source>
        <dbReference type="Proteomes" id="UP000315400"/>
    </source>
</evidence>
<protein>
    <submittedName>
        <fullName evidence="1">Uncharacterized protein</fullName>
    </submittedName>
</protein>
<accession>A0A540VRY4</accession>
<dbReference type="RefSeq" id="WP_222519487.1">
    <property type="nucleotide sequence ID" value="NZ_MBFX01000005.1"/>
</dbReference>
<comment type="caution">
    <text evidence="1">The sequence shown here is derived from an EMBL/GenBank/DDBJ whole genome shotgun (WGS) entry which is preliminary data.</text>
</comment>
<proteinExistence type="predicted"/>
<dbReference type="EMBL" id="VIFK01000056">
    <property type="protein sequence ID" value="TQE99520.1"/>
    <property type="molecule type" value="Genomic_DNA"/>
</dbReference>
<reference evidence="1 2" key="1">
    <citation type="submission" date="2019-06" db="EMBL/GenBank/DDBJ databases">
        <title>Metagenome assembled Genome of Spiribacter salinus SL48-SHIP from the microbial mat of Salt Lake 48 (Novosibirsk region, Russia).</title>
        <authorList>
            <person name="Shipova A."/>
            <person name="Rozanov A.S."/>
            <person name="Bryanskaya A.V."/>
            <person name="Peltek S.E."/>
        </authorList>
    </citation>
    <scope>NUCLEOTIDE SEQUENCE [LARGE SCALE GENOMIC DNA]</scope>
    <source>
        <strain evidence="1">SL48-SHIP-2</strain>
    </source>
</reference>
<name>A0A540VRY4_9GAMM</name>
<organism evidence="1 2">
    <name type="scientific">Spiribacter salinus</name>
    <dbReference type="NCBI Taxonomy" id="1335746"/>
    <lineage>
        <taxon>Bacteria</taxon>
        <taxon>Pseudomonadati</taxon>
        <taxon>Pseudomonadota</taxon>
        <taxon>Gammaproteobacteria</taxon>
        <taxon>Chromatiales</taxon>
        <taxon>Ectothiorhodospiraceae</taxon>
        <taxon>Spiribacter</taxon>
    </lineage>
</organism>
<evidence type="ECO:0000313" key="1">
    <source>
        <dbReference type="EMBL" id="TQE99520.1"/>
    </source>
</evidence>
<dbReference type="AlphaFoldDB" id="A0A540VRY4"/>
<dbReference type="Proteomes" id="UP000315400">
    <property type="component" value="Unassembled WGS sequence"/>
</dbReference>